<accession>A0A3N6MCG1</accession>
<comment type="caution">
    <text evidence="2">The sequence shown here is derived from an EMBL/GenBank/DDBJ whole genome shotgun (WGS) entry which is preliminary data.</text>
</comment>
<dbReference type="AlphaFoldDB" id="A0A3N6MCG1"/>
<protein>
    <submittedName>
        <fullName evidence="2">Uncharacterized protein</fullName>
    </submittedName>
</protein>
<evidence type="ECO:0000313" key="2">
    <source>
        <dbReference type="EMBL" id="RQH01584.1"/>
    </source>
</evidence>
<name>A0A3N6MCG1_9BURK</name>
<organism evidence="2 3">
    <name type="scientific">Paraburkholderia dinghuensis</name>
    <dbReference type="NCBI Taxonomy" id="2305225"/>
    <lineage>
        <taxon>Bacteria</taxon>
        <taxon>Pseudomonadati</taxon>
        <taxon>Pseudomonadota</taxon>
        <taxon>Betaproteobacteria</taxon>
        <taxon>Burkholderiales</taxon>
        <taxon>Burkholderiaceae</taxon>
        <taxon>Paraburkholderia</taxon>
    </lineage>
</organism>
<keyword evidence="1" id="KW-0472">Membrane</keyword>
<sequence>MDYFTALRFFAFMLALIGAGLMAIVAHFVSGPYAVAPDQNIPHASISHMPAAWPRNGARYIVVSFVAFAIACSVVVYA</sequence>
<reference evidence="2 3" key="1">
    <citation type="submission" date="2018-11" db="EMBL/GenBank/DDBJ databases">
        <title>Paraburkholderia sp. DHOA04, isolated from soil.</title>
        <authorList>
            <person name="Gao Z.-H."/>
            <person name="Qiu L.-H."/>
            <person name="Fu J.-C."/>
        </authorList>
    </citation>
    <scope>NUCLEOTIDE SEQUENCE [LARGE SCALE GENOMIC DNA]</scope>
    <source>
        <strain evidence="2 3">DHOA04</strain>
    </source>
</reference>
<dbReference type="Proteomes" id="UP000272778">
    <property type="component" value="Unassembled WGS sequence"/>
</dbReference>
<dbReference type="EMBL" id="RQIS01000022">
    <property type="protein sequence ID" value="RQH01584.1"/>
    <property type="molecule type" value="Genomic_DNA"/>
</dbReference>
<dbReference type="RefSeq" id="WP_124153500.1">
    <property type="nucleotide sequence ID" value="NZ_RQIS01000022.1"/>
</dbReference>
<proteinExistence type="predicted"/>
<feature type="transmembrane region" description="Helical" evidence="1">
    <location>
        <begin position="7"/>
        <end position="29"/>
    </location>
</feature>
<keyword evidence="1" id="KW-0812">Transmembrane</keyword>
<evidence type="ECO:0000313" key="3">
    <source>
        <dbReference type="Proteomes" id="UP000272778"/>
    </source>
</evidence>
<gene>
    <name evidence="2" type="ORF">D1Y85_23620</name>
</gene>
<keyword evidence="1" id="KW-1133">Transmembrane helix</keyword>
<feature type="transmembrane region" description="Helical" evidence="1">
    <location>
        <begin position="57"/>
        <end position="77"/>
    </location>
</feature>
<keyword evidence="3" id="KW-1185">Reference proteome</keyword>
<evidence type="ECO:0000256" key="1">
    <source>
        <dbReference type="SAM" id="Phobius"/>
    </source>
</evidence>